<dbReference type="InterPro" id="IPR002781">
    <property type="entry name" value="TM_pro_TauE-like"/>
</dbReference>
<comment type="subcellular location">
    <subcellularLocation>
        <location evidence="1 8">Cell membrane</location>
        <topology evidence="1 8">Multi-pass membrane protein</topology>
    </subcellularLocation>
</comment>
<protein>
    <recommendedName>
        <fullName evidence="8">Probable membrane transporter protein</fullName>
    </recommendedName>
</protein>
<dbReference type="PANTHER" id="PTHR30269">
    <property type="entry name" value="TRANSMEMBRANE PROTEIN YFCA"/>
    <property type="match status" value="1"/>
</dbReference>
<evidence type="ECO:0000313" key="10">
    <source>
        <dbReference type="Proteomes" id="UP000464954"/>
    </source>
</evidence>
<dbReference type="InterPro" id="IPR052017">
    <property type="entry name" value="TSUP"/>
</dbReference>
<evidence type="ECO:0000256" key="8">
    <source>
        <dbReference type="RuleBase" id="RU363041"/>
    </source>
</evidence>
<dbReference type="GO" id="GO:0005886">
    <property type="term" value="C:plasma membrane"/>
    <property type="evidence" value="ECO:0007669"/>
    <property type="project" value="UniProtKB-SubCell"/>
</dbReference>
<dbReference type="EMBL" id="CP047593">
    <property type="protein sequence ID" value="QHI68144.1"/>
    <property type="molecule type" value="Genomic_DNA"/>
</dbReference>
<keyword evidence="6 8" id="KW-1133">Transmembrane helix</keyword>
<name>A0A6P1M6B5_9BACT</name>
<dbReference type="Pfam" id="PF01925">
    <property type="entry name" value="TauE"/>
    <property type="match status" value="1"/>
</dbReference>
<comment type="similarity">
    <text evidence="2 8">Belongs to the 4-toluene sulfonate uptake permease (TSUP) (TC 2.A.102) family.</text>
</comment>
<evidence type="ECO:0000256" key="2">
    <source>
        <dbReference type="ARBA" id="ARBA00009142"/>
    </source>
</evidence>
<feature type="transmembrane region" description="Helical" evidence="8">
    <location>
        <begin position="99"/>
        <end position="117"/>
    </location>
</feature>
<feature type="transmembrane region" description="Helical" evidence="8">
    <location>
        <begin position="74"/>
        <end position="93"/>
    </location>
</feature>
<dbReference type="AlphaFoldDB" id="A0A6P1M6B5"/>
<keyword evidence="4 8" id="KW-1003">Cell membrane</keyword>
<proteinExistence type="inferred from homology"/>
<keyword evidence="3" id="KW-0813">Transport</keyword>
<feature type="transmembrane region" description="Helical" evidence="8">
    <location>
        <begin position="176"/>
        <end position="195"/>
    </location>
</feature>
<evidence type="ECO:0000256" key="7">
    <source>
        <dbReference type="ARBA" id="ARBA00023136"/>
    </source>
</evidence>
<evidence type="ECO:0000256" key="1">
    <source>
        <dbReference type="ARBA" id="ARBA00004651"/>
    </source>
</evidence>
<evidence type="ECO:0000256" key="6">
    <source>
        <dbReference type="ARBA" id="ARBA00022989"/>
    </source>
</evidence>
<gene>
    <name evidence="9" type="ORF">GT409_01325</name>
</gene>
<keyword evidence="10" id="KW-1185">Reference proteome</keyword>
<reference evidence="9 10" key="1">
    <citation type="submission" date="2020-01" db="EMBL/GenBank/DDBJ databases">
        <title>Ponticoccus aerotolerans gen. nov., sp. nov., an anaerobic bacterium and proposal of Ponticoccusceae fam. nov., Ponticoccusles ord. nov. and Ponticoccuse classis nov. in the phylum Kiritimatiellaeota.</title>
        <authorList>
            <person name="Zhou L.Y."/>
            <person name="Du Z.J."/>
        </authorList>
    </citation>
    <scope>NUCLEOTIDE SEQUENCE [LARGE SCALE GENOMIC DNA]</scope>
    <source>
        <strain evidence="9 10">S-5007</strain>
    </source>
</reference>
<dbReference type="RefSeq" id="WP_160626177.1">
    <property type="nucleotide sequence ID" value="NZ_CP047593.1"/>
</dbReference>
<sequence>MNVWSYPLFIAGGFLAGFINTLAGSGSVVSLAIMNLMGLPLDVANGTKRVAILLQAAVGTARFKKQGNLQLREHIGIVLPAVAGAVLGAFLAGNVSEHFFRRSVGICMVLILGLLFFKPQRWLEGNSLKKQAGPVRRISFFLVGIYGGYIQVGVGVFLLTALVLGEGLDLVRGNAVKVFLALCFTVPALLIFLINGLVRWDAAIPLAIGSMLGAWAATHEAAKHGARFIRWLLIVVVTLSAVRYLFF</sequence>
<accession>A0A6P1M6B5</accession>
<dbReference type="PANTHER" id="PTHR30269:SF0">
    <property type="entry name" value="MEMBRANE TRANSPORTER PROTEIN YFCA-RELATED"/>
    <property type="match status" value="1"/>
</dbReference>
<feature type="transmembrane region" description="Helical" evidence="8">
    <location>
        <begin position="228"/>
        <end position="246"/>
    </location>
</feature>
<evidence type="ECO:0000256" key="3">
    <source>
        <dbReference type="ARBA" id="ARBA00022448"/>
    </source>
</evidence>
<evidence type="ECO:0000313" key="9">
    <source>
        <dbReference type="EMBL" id="QHI68144.1"/>
    </source>
</evidence>
<evidence type="ECO:0000256" key="5">
    <source>
        <dbReference type="ARBA" id="ARBA00022692"/>
    </source>
</evidence>
<keyword evidence="5 8" id="KW-0812">Transmembrane</keyword>
<organism evidence="9 10">
    <name type="scientific">Tichowtungia aerotolerans</name>
    <dbReference type="NCBI Taxonomy" id="2697043"/>
    <lineage>
        <taxon>Bacteria</taxon>
        <taxon>Pseudomonadati</taxon>
        <taxon>Kiritimatiellota</taxon>
        <taxon>Tichowtungiia</taxon>
        <taxon>Tichowtungiales</taxon>
        <taxon>Tichowtungiaceae</taxon>
        <taxon>Tichowtungia</taxon>
    </lineage>
</organism>
<keyword evidence="7 8" id="KW-0472">Membrane</keyword>
<feature type="transmembrane region" description="Helical" evidence="8">
    <location>
        <begin position="138"/>
        <end position="164"/>
    </location>
</feature>
<feature type="transmembrane region" description="Helical" evidence="8">
    <location>
        <begin position="6"/>
        <end position="33"/>
    </location>
</feature>
<feature type="transmembrane region" description="Helical" evidence="8">
    <location>
        <begin position="202"/>
        <end position="222"/>
    </location>
</feature>
<dbReference type="KEGG" id="taer:GT409_01325"/>
<dbReference type="Proteomes" id="UP000464954">
    <property type="component" value="Chromosome"/>
</dbReference>
<evidence type="ECO:0000256" key="4">
    <source>
        <dbReference type="ARBA" id="ARBA00022475"/>
    </source>
</evidence>